<evidence type="ECO:0000256" key="4">
    <source>
        <dbReference type="PROSITE-ProRule" id="PRU00335"/>
    </source>
</evidence>
<dbReference type="Gene3D" id="1.10.357.10">
    <property type="entry name" value="Tetracycline Repressor, domain 2"/>
    <property type="match status" value="1"/>
</dbReference>
<dbReference type="PANTHER" id="PTHR30055:SF220">
    <property type="entry name" value="TETR-FAMILY REGULATORY PROTEIN"/>
    <property type="match status" value="1"/>
</dbReference>
<reference evidence="6 7" key="1">
    <citation type="submission" date="2016-12" db="EMBL/GenBank/DDBJ databases">
        <title>The draft genome sequence of Actinophytocola sp. 11-183.</title>
        <authorList>
            <person name="Wang W."/>
            <person name="Yuan L."/>
        </authorList>
    </citation>
    <scope>NUCLEOTIDE SEQUENCE [LARGE SCALE GENOMIC DNA]</scope>
    <source>
        <strain evidence="6 7">11-183</strain>
    </source>
</reference>
<name>A0A1Q8CRM4_9PSEU</name>
<dbReference type="GO" id="GO:0003700">
    <property type="term" value="F:DNA-binding transcription factor activity"/>
    <property type="evidence" value="ECO:0007669"/>
    <property type="project" value="TreeGrafter"/>
</dbReference>
<evidence type="ECO:0000313" key="7">
    <source>
        <dbReference type="Proteomes" id="UP000185596"/>
    </source>
</evidence>
<dbReference type="STRING" id="1912961.BU204_13865"/>
<dbReference type="GO" id="GO:0000976">
    <property type="term" value="F:transcription cis-regulatory region binding"/>
    <property type="evidence" value="ECO:0007669"/>
    <property type="project" value="TreeGrafter"/>
</dbReference>
<dbReference type="PANTHER" id="PTHR30055">
    <property type="entry name" value="HTH-TYPE TRANSCRIPTIONAL REGULATOR RUTR"/>
    <property type="match status" value="1"/>
</dbReference>
<feature type="domain" description="HTH tetR-type" evidence="5">
    <location>
        <begin position="9"/>
        <end position="69"/>
    </location>
</feature>
<protein>
    <submittedName>
        <fullName evidence="6">TetR family transcriptional regulator</fullName>
    </submittedName>
</protein>
<evidence type="ECO:0000259" key="5">
    <source>
        <dbReference type="PROSITE" id="PS50977"/>
    </source>
</evidence>
<evidence type="ECO:0000256" key="2">
    <source>
        <dbReference type="ARBA" id="ARBA00023125"/>
    </source>
</evidence>
<dbReference type="SUPFAM" id="SSF48498">
    <property type="entry name" value="Tetracyclin repressor-like, C-terminal domain"/>
    <property type="match status" value="1"/>
</dbReference>
<dbReference type="Pfam" id="PF00440">
    <property type="entry name" value="TetR_N"/>
    <property type="match status" value="1"/>
</dbReference>
<dbReference type="EMBL" id="MSIE01000022">
    <property type="protein sequence ID" value="OLF17018.1"/>
    <property type="molecule type" value="Genomic_DNA"/>
</dbReference>
<keyword evidence="7" id="KW-1185">Reference proteome</keyword>
<dbReference type="PROSITE" id="PS50977">
    <property type="entry name" value="HTH_TETR_2"/>
    <property type="match status" value="1"/>
</dbReference>
<organism evidence="6 7">
    <name type="scientific">Actinophytocola xanthii</name>
    <dbReference type="NCBI Taxonomy" id="1912961"/>
    <lineage>
        <taxon>Bacteria</taxon>
        <taxon>Bacillati</taxon>
        <taxon>Actinomycetota</taxon>
        <taxon>Actinomycetes</taxon>
        <taxon>Pseudonocardiales</taxon>
        <taxon>Pseudonocardiaceae</taxon>
    </lineage>
</organism>
<proteinExistence type="predicted"/>
<dbReference type="InterPro" id="IPR025996">
    <property type="entry name" value="MT1864/Rv1816-like_C"/>
</dbReference>
<dbReference type="InterPro" id="IPR036271">
    <property type="entry name" value="Tet_transcr_reg_TetR-rel_C_sf"/>
</dbReference>
<sequence length="191" mass="20792">MPVSTYHHGDLRRVLIAAALDLIAERGPAAVSLRDLARAAGVSHAAPAHHFKDKAGLFTAIAVQGQRMLADALAEELENSGDLRLLGVRYVRFAAQHSSHFEVMYRPDLFHQDDPELVEARARTSDLLRAAIPGDGRAADRQVLAAWSIAHGFATLRRAGNLAHLLPDRDAEAEFAEIAGLLEMRTRNPPA</sequence>
<evidence type="ECO:0000256" key="1">
    <source>
        <dbReference type="ARBA" id="ARBA00023015"/>
    </source>
</evidence>
<dbReference type="InterPro" id="IPR001647">
    <property type="entry name" value="HTH_TetR"/>
</dbReference>
<dbReference type="Pfam" id="PF13305">
    <property type="entry name" value="TetR_C_33"/>
    <property type="match status" value="1"/>
</dbReference>
<dbReference type="SUPFAM" id="SSF46689">
    <property type="entry name" value="Homeodomain-like"/>
    <property type="match status" value="1"/>
</dbReference>
<evidence type="ECO:0000256" key="3">
    <source>
        <dbReference type="ARBA" id="ARBA00023163"/>
    </source>
</evidence>
<dbReference type="InterPro" id="IPR050109">
    <property type="entry name" value="HTH-type_TetR-like_transc_reg"/>
</dbReference>
<feature type="DNA-binding region" description="H-T-H motif" evidence="4">
    <location>
        <begin position="32"/>
        <end position="51"/>
    </location>
</feature>
<evidence type="ECO:0000313" key="6">
    <source>
        <dbReference type="EMBL" id="OLF17018.1"/>
    </source>
</evidence>
<dbReference type="AlphaFoldDB" id="A0A1Q8CRM4"/>
<dbReference type="InterPro" id="IPR009057">
    <property type="entry name" value="Homeodomain-like_sf"/>
</dbReference>
<keyword evidence="3" id="KW-0804">Transcription</keyword>
<dbReference type="OrthoDB" id="3173376at2"/>
<dbReference type="Proteomes" id="UP000185596">
    <property type="component" value="Unassembled WGS sequence"/>
</dbReference>
<gene>
    <name evidence="6" type="ORF">BU204_13865</name>
</gene>
<keyword evidence="2 4" id="KW-0238">DNA-binding</keyword>
<comment type="caution">
    <text evidence="6">The sequence shown here is derived from an EMBL/GenBank/DDBJ whole genome shotgun (WGS) entry which is preliminary data.</text>
</comment>
<keyword evidence="1" id="KW-0805">Transcription regulation</keyword>
<dbReference type="PRINTS" id="PR00455">
    <property type="entry name" value="HTHTETR"/>
</dbReference>
<accession>A0A1Q8CRM4</accession>